<dbReference type="AlphaFoldDB" id="A0A0K1PY98"/>
<reference evidence="1 2" key="1">
    <citation type="submission" date="2015-08" db="EMBL/GenBank/DDBJ databases">
        <authorList>
            <person name="Babu N.S."/>
            <person name="Beckwith C.J."/>
            <person name="Beseler K.G."/>
            <person name="Brison A."/>
            <person name="Carone J.V."/>
            <person name="Caskin T.P."/>
            <person name="Diamond M."/>
            <person name="Durham M.E."/>
            <person name="Foxe J.M."/>
            <person name="Go M."/>
            <person name="Henderson B.A."/>
            <person name="Jones I.B."/>
            <person name="McGettigan J.A."/>
            <person name="Micheletti S.J."/>
            <person name="Nasrallah M.E."/>
            <person name="Ortiz D."/>
            <person name="Piller C.R."/>
            <person name="Privatt S.R."/>
            <person name="Schneider S.L."/>
            <person name="Sharp S."/>
            <person name="Smith T.C."/>
            <person name="Stanton J.D."/>
            <person name="Ullery H.E."/>
            <person name="Wilson R.J."/>
            <person name="Serrano M.G."/>
            <person name="Buck G."/>
            <person name="Lee V."/>
            <person name="Wang Y."/>
            <person name="Carvalho R."/>
            <person name="Voegtly L."/>
            <person name="Shi R."/>
            <person name="Duckworth R."/>
            <person name="Johnson A."/>
            <person name="Loviza R."/>
            <person name="Walstead R."/>
            <person name="Shah Z."/>
            <person name="Kiflezghi M."/>
            <person name="Wade K."/>
            <person name="Ball S.L."/>
            <person name="Bradley K.W."/>
            <person name="Asai D.J."/>
            <person name="Bowman C.A."/>
            <person name="Russell D.A."/>
            <person name="Pope W.H."/>
            <person name="Jacobs-Sera D."/>
            <person name="Hendrix R.W."/>
            <person name="Hatfull G.F."/>
        </authorList>
    </citation>
    <scope>NUCLEOTIDE SEQUENCE [LARGE SCALE GENOMIC DNA]</scope>
    <source>
        <strain evidence="1 2">DSM 27648</strain>
    </source>
</reference>
<accession>A0A0K1PY98</accession>
<name>A0A0K1PY98_9BACT</name>
<dbReference type="KEGG" id="llu:AKJ09_05015"/>
<evidence type="ECO:0000313" key="2">
    <source>
        <dbReference type="Proteomes" id="UP000064967"/>
    </source>
</evidence>
<gene>
    <name evidence="1" type="ORF">AKJ09_05015</name>
</gene>
<keyword evidence="2" id="KW-1185">Reference proteome</keyword>
<dbReference type="Proteomes" id="UP000064967">
    <property type="component" value="Chromosome"/>
</dbReference>
<proteinExistence type="predicted"/>
<dbReference type="RefSeq" id="WP_240489011.1">
    <property type="nucleotide sequence ID" value="NZ_CP012333.1"/>
</dbReference>
<evidence type="ECO:0000313" key="1">
    <source>
        <dbReference type="EMBL" id="AKU98351.1"/>
    </source>
</evidence>
<dbReference type="EMBL" id="CP012333">
    <property type="protein sequence ID" value="AKU98351.1"/>
    <property type="molecule type" value="Genomic_DNA"/>
</dbReference>
<protein>
    <submittedName>
        <fullName evidence="1">Uncharacterized protein</fullName>
    </submittedName>
</protein>
<sequence>MSIDARYSNEAFDNAADANELAEQLDQELLARMRSASDPKAGLSAIVSDLEAIGHHLAEVSSSGHRIVFRADHEHGCTLTLLYGPHDRSVRARFSYRRHMGASIDDLCPWTGADGGVQATVKAFLDSADLSVTDLFGKKPKVLVHRGDVHVEKGFATYAQGNGVFVIDGSLNVAGPLVFTASDLHTVLIVTGNLHATQLAQISDTQLGVGGTTTVDGLLWLDVSDAGFSVFRGPVSSRDRFVGARSAAQFEQGVTGRFLEEPGLDTDAVLAALAEGKSPV</sequence>
<organism evidence="1 2">
    <name type="scientific">Labilithrix luteola</name>
    <dbReference type="NCBI Taxonomy" id="1391654"/>
    <lineage>
        <taxon>Bacteria</taxon>
        <taxon>Pseudomonadati</taxon>
        <taxon>Myxococcota</taxon>
        <taxon>Polyangia</taxon>
        <taxon>Polyangiales</taxon>
        <taxon>Labilitrichaceae</taxon>
        <taxon>Labilithrix</taxon>
    </lineage>
</organism>